<evidence type="ECO:0000256" key="3">
    <source>
        <dbReference type="ARBA" id="ARBA00022694"/>
    </source>
</evidence>
<reference evidence="10 11" key="1">
    <citation type="submission" date="2008-09" db="EMBL/GenBank/DDBJ databases">
        <authorList>
            <person name="Fulton L."/>
            <person name="Clifton S."/>
            <person name="Fulton B."/>
            <person name="Xu J."/>
            <person name="Minx P."/>
            <person name="Pepin K.H."/>
            <person name="Johnson M."/>
            <person name="Thiruvilangam P."/>
            <person name="Bhonagiri V."/>
            <person name="Nash W.E."/>
            <person name="Mardis E.R."/>
            <person name="Wilson R.K."/>
        </authorList>
    </citation>
    <scope>NUCLEOTIDE SEQUENCE [LARGE SCALE GENOMIC DNA]</scope>
    <source>
        <strain evidence="10 11">DSM 13275</strain>
    </source>
</reference>
<reference evidence="10 11" key="2">
    <citation type="submission" date="2008-10" db="EMBL/GenBank/DDBJ databases">
        <title>Draft genome sequence of Clostridium hiranonis (DSM 13275).</title>
        <authorList>
            <person name="Sudarsanam P."/>
            <person name="Ley R."/>
            <person name="Guruge J."/>
            <person name="Turnbaugh P.J."/>
            <person name="Mahowald M."/>
            <person name="Liep D."/>
            <person name="Gordon J."/>
        </authorList>
    </citation>
    <scope>NUCLEOTIDE SEQUENCE [LARGE SCALE GENOMIC DNA]</scope>
    <source>
        <strain evidence="10 11">DSM 13275</strain>
    </source>
</reference>
<dbReference type="PANTHER" id="PTHR30002">
    <property type="entry name" value="EPOXYQUEUOSINE REDUCTASE"/>
    <property type="match status" value="1"/>
</dbReference>
<dbReference type="GO" id="GO:0008616">
    <property type="term" value="P:tRNA queuosine(34) biosynthetic process"/>
    <property type="evidence" value="ECO:0007669"/>
    <property type="project" value="UniProtKB-KW"/>
</dbReference>
<proteinExistence type="predicted"/>
<dbReference type="GO" id="GO:0052693">
    <property type="term" value="F:epoxyqueuosine reductase activity"/>
    <property type="evidence" value="ECO:0007669"/>
    <property type="project" value="TreeGrafter"/>
</dbReference>
<dbReference type="GO" id="GO:0051539">
    <property type="term" value="F:4 iron, 4 sulfur cluster binding"/>
    <property type="evidence" value="ECO:0007669"/>
    <property type="project" value="UniProtKB-KW"/>
</dbReference>
<protein>
    <submittedName>
        <fullName evidence="10">Putative iron-sulfur cluster-binding protein</fullName>
    </submittedName>
</protein>
<sequence>MLIKDGFEGIEKKSRNDIVKSIFLEYGVECCGIAPVKFGNEIREILQKRADENHLSGMEESDIDKRLDATLIMEDAKSIIVAAFPYYCGENNDSNISCYCRGYDYHLVIRGIMNNICEKIQEKFSNGENCTNENSIKMEIFVDNGPLVDRYLAYISGIGFWGMNGSIITDKYGSYVFIGYIVTNLDIEKDVPLEKTCLKCGKCIKSCPGNALLEGYDMDAKKCLSYITQKKGELSDDEKNIIKENKIIFGCDMCQKVCPHNKNIEMTNIEEFKNDLIEKLDLEEINRISNKEFKRRYYNRAFSWRGKGIIKRNLEILEED</sequence>
<evidence type="ECO:0000256" key="4">
    <source>
        <dbReference type="ARBA" id="ARBA00022723"/>
    </source>
</evidence>
<dbReference type="Pfam" id="PF13484">
    <property type="entry name" value="Fer4_16"/>
    <property type="match status" value="1"/>
</dbReference>
<keyword evidence="4" id="KW-0479">Metal-binding</keyword>
<accession>B6G0Z0</accession>
<keyword evidence="3" id="KW-0819">tRNA processing</keyword>
<evidence type="ECO:0000256" key="8">
    <source>
        <dbReference type="ARBA" id="ARBA00023014"/>
    </source>
</evidence>
<dbReference type="Proteomes" id="UP000003178">
    <property type="component" value="Unassembled WGS sequence"/>
</dbReference>
<organism evidence="10 11">
    <name type="scientific">Peptacetobacter hiranonis (strain DSM 13275 / JCM 10541 / KCTC 15199 / TO-931)</name>
    <name type="common">Clostridium hiranonis</name>
    <dbReference type="NCBI Taxonomy" id="500633"/>
    <lineage>
        <taxon>Bacteria</taxon>
        <taxon>Bacillati</taxon>
        <taxon>Bacillota</taxon>
        <taxon>Clostridia</taxon>
        <taxon>Peptostreptococcales</taxon>
        <taxon>Peptostreptococcaceae</taxon>
        <taxon>Peptacetobacter</taxon>
    </lineage>
</organism>
<keyword evidence="1" id="KW-0004">4Fe-4S</keyword>
<dbReference type="PROSITE" id="PS00198">
    <property type="entry name" value="4FE4S_FER_1"/>
    <property type="match status" value="1"/>
</dbReference>
<evidence type="ECO:0000313" key="11">
    <source>
        <dbReference type="Proteomes" id="UP000003178"/>
    </source>
</evidence>
<dbReference type="PANTHER" id="PTHR30002:SF4">
    <property type="entry name" value="EPOXYQUEUOSINE REDUCTASE"/>
    <property type="match status" value="1"/>
</dbReference>
<dbReference type="Gene3D" id="3.30.70.20">
    <property type="match status" value="1"/>
</dbReference>
<keyword evidence="2" id="KW-0963">Cytoplasm</keyword>
<gene>
    <name evidence="10" type="ORF">CLOHIR_01796</name>
</gene>
<dbReference type="SUPFAM" id="SSF46548">
    <property type="entry name" value="alpha-helical ferredoxin"/>
    <property type="match status" value="1"/>
</dbReference>
<evidence type="ECO:0000259" key="9">
    <source>
        <dbReference type="PROSITE" id="PS51379"/>
    </source>
</evidence>
<dbReference type="STRING" id="500633.CLOHIR_01796"/>
<dbReference type="eggNOG" id="COG1600">
    <property type="taxonomic scope" value="Bacteria"/>
</dbReference>
<evidence type="ECO:0000313" key="10">
    <source>
        <dbReference type="EMBL" id="EEA84565.1"/>
    </source>
</evidence>
<dbReference type="PROSITE" id="PS51379">
    <property type="entry name" value="4FE4S_FER_2"/>
    <property type="match status" value="2"/>
</dbReference>
<evidence type="ECO:0000256" key="1">
    <source>
        <dbReference type="ARBA" id="ARBA00022485"/>
    </source>
</evidence>
<evidence type="ECO:0000256" key="7">
    <source>
        <dbReference type="ARBA" id="ARBA00023004"/>
    </source>
</evidence>
<feature type="domain" description="4Fe-4S ferredoxin-type" evidence="9">
    <location>
        <begin position="238"/>
        <end position="269"/>
    </location>
</feature>
<evidence type="ECO:0000256" key="5">
    <source>
        <dbReference type="ARBA" id="ARBA00022785"/>
    </source>
</evidence>
<dbReference type="EMBL" id="ABWP01000070">
    <property type="protein sequence ID" value="EEA84565.1"/>
    <property type="molecule type" value="Genomic_DNA"/>
</dbReference>
<keyword evidence="6" id="KW-0560">Oxidoreductase</keyword>
<dbReference type="RefSeq" id="WP_006440658.1">
    <property type="nucleotide sequence ID" value="NZ_DS995358.1"/>
</dbReference>
<dbReference type="InterPro" id="IPR004453">
    <property type="entry name" value="QueG"/>
</dbReference>
<dbReference type="HOGENOM" id="CLU_030790_2_1_9"/>
<keyword evidence="5" id="KW-0671">Queuosine biosynthesis</keyword>
<dbReference type="AlphaFoldDB" id="B6G0Z0"/>
<dbReference type="NCBIfam" id="TIGR00276">
    <property type="entry name" value="tRNA epoxyqueuosine(34) reductase QueG"/>
    <property type="match status" value="1"/>
</dbReference>
<evidence type="ECO:0000256" key="6">
    <source>
        <dbReference type="ARBA" id="ARBA00023002"/>
    </source>
</evidence>
<evidence type="ECO:0000256" key="2">
    <source>
        <dbReference type="ARBA" id="ARBA00022490"/>
    </source>
</evidence>
<feature type="domain" description="4Fe-4S ferredoxin-type" evidence="9">
    <location>
        <begin position="185"/>
        <end position="217"/>
    </location>
</feature>
<keyword evidence="7" id="KW-0408">Iron</keyword>
<name>B6G0Z0_PEPHT</name>
<dbReference type="InterPro" id="IPR017896">
    <property type="entry name" value="4Fe4S_Fe-S-bd"/>
</dbReference>
<keyword evidence="8" id="KW-0411">Iron-sulfur</keyword>
<dbReference type="InterPro" id="IPR013542">
    <property type="entry name" value="QueG_DUF1730"/>
</dbReference>
<dbReference type="GO" id="GO:0046872">
    <property type="term" value="F:metal ion binding"/>
    <property type="evidence" value="ECO:0007669"/>
    <property type="project" value="UniProtKB-KW"/>
</dbReference>
<keyword evidence="11" id="KW-1185">Reference proteome</keyword>
<dbReference type="Pfam" id="PF08331">
    <property type="entry name" value="QueG_DUF1730"/>
    <property type="match status" value="1"/>
</dbReference>
<comment type="caution">
    <text evidence="10">The sequence shown here is derived from an EMBL/GenBank/DDBJ whole genome shotgun (WGS) entry which is preliminary data.</text>
</comment>
<dbReference type="InterPro" id="IPR017900">
    <property type="entry name" value="4Fe4S_Fe_S_CS"/>
</dbReference>